<dbReference type="EMBL" id="MU150283">
    <property type="protein sequence ID" value="KAF9461480.1"/>
    <property type="molecule type" value="Genomic_DNA"/>
</dbReference>
<dbReference type="OrthoDB" id="2507488at2759"/>
<protein>
    <submittedName>
        <fullName evidence="2">Uncharacterized protein</fullName>
    </submittedName>
</protein>
<evidence type="ECO:0000256" key="1">
    <source>
        <dbReference type="SAM" id="MobiDB-lite"/>
    </source>
</evidence>
<feature type="compositionally biased region" description="Low complexity" evidence="1">
    <location>
        <begin position="428"/>
        <end position="440"/>
    </location>
</feature>
<sequence length="574" mass="62984">MYRASSPIFDVPEFPTLRRVKPLPKRRRTSTPTMVESDQVSVASNPLFLGAALDGLQLPGPDATAEELLAHAETLSARMALQSFYIPEFLPRSVEGVKISNNGFGAGTLNGALEDLASTASSINFSTGYGGGRDEEDEQGDGDYIDHLQQPGNTKKRKVPANASGSVRGHDPSTTEQDEPTDRGIPTGRPEHEVAEVYQPPSSFGMLSQRRGKLTAAMLAGLQHKEMLKTRKRQLAAVLGALSHGDTLALDQALSANYPFAGSGFDDLKNSESPRVRLSRRRSIRLARAARMYPRHPDQIPFPAIGFTFVCPSATADRLIATKEEVAMLRNRFEAELARQAAKAAKMAASGRMMASLPVKSRSKRDRAQQQARAITGGKGEQTGETLDQSLTGMKPRGKKKKRSALANASNPHHLRNYVPSRLPHSGQNNTSQTNANTQNFLGPMPLRFLSAEIPPRRRKKALGPQPMTQLTNPAEEWICAFCEYSLFYGDEQEYRRAVRNRKKILRRRRRARERAAAAASGNSTAKVPEKSGSANEEYEGFEPSADEFATVPKQTKWKGDPNKDRGGEQTSYG</sequence>
<name>A0A9P5Y5D1_9AGAR</name>
<accession>A0A9P5Y5D1</accession>
<feature type="region of interest" description="Disordered" evidence="1">
    <location>
        <begin position="127"/>
        <end position="189"/>
    </location>
</feature>
<organism evidence="2 3">
    <name type="scientific">Collybia nuda</name>
    <dbReference type="NCBI Taxonomy" id="64659"/>
    <lineage>
        <taxon>Eukaryota</taxon>
        <taxon>Fungi</taxon>
        <taxon>Dikarya</taxon>
        <taxon>Basidiomycota</taxon>
        <taxon>Agaricomycotina</taxon>
        <taxon>Agaricomycetes</taxon>
        <taxon>Agaricomycetidae</taxon>
        <taxon>Agaricales</taxon>
        <taxon>Tricholomatineae</taxon>
        <taxon>Clitocybaceae</taxon>
        <taxon>Collybia</taxon>
    </lineage>
</organism>
<evidence type="ECO:0000313" key="3">
    <source>
        <dbReference type="Proteomes" id="UP000807353"/>
    </source>
</evidence>
<feature type="region of interest" description="Disordered" evidence="1">
    <location>
        <begin position="353"/>
        <end position="443"/>
    </location>
</feature>
<gene>
    <name evidence="2" type="ORF">BDZ94DRAFT_806692</name>
</gene>
<feature type="compositionally biased region" description="Acidic residues" evidence="1">
    <location>
        <begin position="134"/>
        <end position="143"/>
    </location>
</feature>
<comment type="caution">
    <text evidence="2">The sequence shown here is derived from an EMBL/GenBank/DDBJ whole genome shotgun (WGS) entry which is preliminary data.</text>
</comment>
<reference evidence="2" key="1">
    <citation type="submission" date="2020-11" db="EMBL/GenBank/DDBJ databases">
        <authorList>
            <consortium name="DOE Joint Genome Institute"/>
            <person name="Ahrendt S."/>
            <person name="Riley R."/>
            <person name="Andreopoulos W."/>
            <person name="Labutti K."/>
            <person name="Pangilinan J."/>
            <person name="Ruiz-Duenas F.J."/>
            <person name="Barrasa J.M."/>
            <person name="Sanchez-Garcia M."/>
            <person name="Camarero S."/>
            <person name="Miyauchi S."/>
            <person name="Serrano A."/>
            <person name="Linde D."/>
            <person name="Babiker R."/>
            <person name="Drula E."/>
            <person name="Ayuso-Fernandez I."/>
            <person name="Pacheco R."/>
            <person name="Padilla G."/>
            <person name="Ferreira P."/>
            <person name="Barriuso J."/>
            <person name="Kellner H."/>
            <person name="Castanera R."/>
            <person name="Alfaro M."/>
            <person name="Ramirez L."/>
            <person name="Pisabarro A.G."/>
            <person name="Kuo A."/>
            <person name="Tritt A."/>
            <person name="Lipzen A."/>
            <person name="He G."/>
            <person name="Yan M."/>
            <person name="Ng V."/>
            <person name="Cullen D."/>
            <person name="Martin F."/>
            <person name="Rosso M.-N."/>
            <person name="Henrissat B."/>
            <person name="Hibbett D."/>
            <person name="Martinez A.T."/>
            <person name="Grigoriev I.V."/>
        </authorList>
    </citation>
    <scope>NUCLEOTIDE SEQUENCE</scope>
    <source>
        <strain evidence="2">CBS 247.69</strain>
    </source>
</reference>
<feature type="region of interest" description="Disordered" evidence="1">
    <location>
        <begin position="508"/>
        <end position="574"/>
    </location>
</feature>
<feature type="compositionally biased region" description="Basic and acidic residues" evidence="1">
    <location>
        <begin position="558"/>
        <end position="568"/>
    </location>
</feature>
<evidence type="ECO:0000313" key="2">
    <source>
        <dbReference type="EMBL" id="KAF9461480.1"/>
    </source>
</evidence>
<feature type="compositionally biased region" description="Polar residues" evidence="1">
    <location>
        <begin position="383"/>
        <end position="392"/>
    </location>
</feature>
<keyword evidence="3" id="KW-1185">Reference proteome</keyword>
<proteinExistence type="predicted"/>
<dbReference type="AlphaFoldDB" id="A0A9P5Y5D1"/>
<dbReference type="Proteomes" id="UP000807353">
    <property type="component" value="Unassembled WGS sequence"/>
</dbReference>